<comment type="caution">
    <text evidence="4">The sequence shown here is derived from an EMBL/GenBank/DDBJ whole genome shotgun (WGS) entry which is preliminary data.</text>
</comment>
<dbReference type="Gene3D" id="2.140.10.30">
    <property type="entry name" value="Dipeptidylpeptidase IV, N-terminal domain"/>
    <property type="match status" value="1"/>
</dbReference>
<dbReference type="Proteomes" id="UP000247346">
    <property type="component" value="Unassembled WGS sequence"/>
</dbReference>
<dbReference type="STRING" id="56458.SB85_05440"/>
<proteinExistence type="predicted"/>
<dbReference type="SUPFAM" id="SSF53474">
    <property type="entry name" value="alpha/beta-Hydrolases"/>
    <property type="match status" value="1"/>
</dbReference>
<evidence type="ECO:0000259" key="2">
    <source>
        <dbReference type="Pfam" id="PF00326"/>
    </source>
</evidence>
<dbReference type="GO" id="GO:0006508">
    <property type="term" value="P:proteolysis"/>
    <property type="evidence" value="ECO:0007669"/>
    <property type="project" value="InterPro"/>
</dbReference>
<dbReference type="OrthoDB" id="9812921at2"/>
<dbReference type="SUPFAM" id="SSF82171">
    <property type="entry name" value="DPP6 N-terminal domain-like"/>
    <property type="match status" value="1"/>
</dbReference>
<dbReference type="PANTHER" id="PTHR11731:SF118">
    <property type="entry name" value="BLR1971 PROTEIN"/>
    <property type="match status" value="1"/>
</dbReference>
<accession>A0A2P5Z8I4</accession>
<dbReference type="InterPro" id="IPR002469">
    <property type="entry name" value="Peptidase_S9B_N"/>
</dbReference>
<dbReference type="PANTHER" id="PTHR11731">
    <property type="entry name" value="PROTEASE FAMILY S9B,C DIPEPTIDYL-PEPTIDASE IV-RELATED"/>
    <property type="match status" value="1"/>
</dbReference>
<dbReference type="Pfam" id="PF00326">
    <property type="entry name" value="Peptidase_S9"/>
    <property type="match status" value="1"/>
</dbReference>
<organism evidence="4 5">
    <name type="scientific">Xanthomonas sacchari</name>
    <dbReference type="NCBI Taxonomy" id="56458"/>
    <lineage>
        <taxon>Bacteria</taxon>
        <taxon>Pseudomonadati</taxon>
        <taxon>Pseudomonadota</taxon>
        <taxon>Gammaproteobacteria</taxon>
        <taxon>Lysobacterales</taxon>
        <taxon>Lysobacteraceae</taxon>
        <taxon>Xanthomonas</taxon>
    </lineage>
</organism>
<dbReference type="EMBL" id="MDEK01000002">
    <property type="protein sequence ID" value="PPU84799.1"/>
    <property type="molecule type" value="Genomic_DNA"/>
</dbReference>
<dbReference type="InterPro" id="IPR029058">
    <property type="entry name" value="AB_hydrolase_fold"/>
</dbReference>
<protein>
    <submittedName>
        <fullName evidence="4">S9 family peptidase</fullName>
    </submittedName>
</protein>
<dbReference type="AlphaFoldDB" id="A0A2P5Z8I4"/>
<feature type="chain" id="PRO_5015110098" evidence="1">
    <location>
        <begin position="22"/>
        <end position="770"/>
    </location>
</feature>
<feature type="domain" description="Peptidase S9 prolyl oligopeptidase catalytic" evidence="2">
    <location>
        <begin position="565"/>
        <end position="759"/>
    </location>
</feature>
<dbReference type="Gene3D" id="3.40.50.1820">
    <property type="entry name" value="alpha/beta hydrolase"/>
    <property type="match status" value="1"/>
</dbReference>
<dbReference type="Pfam" id="PF00930">
    <property type="entry name" value="DPPIV_N"/>
    <property type="match status" value="1"/>
</dbReference>
<dbReference type="InterPro" id="IPR001375">
    <property type="entry name" value="Peptidase_S9_cat"/>
</dbReference>
<evidence type="ECO:0000259" key="3">
    <source>
        <dbReference type="Pfam" id="PF00930"/>
    </source>
</evidence>
<dbReference type="GeneID" id="93878460"/>
<name>A0A2P5Z8I4_9XANT</name>
<dbReference type="InterPro" id="IPR050278">
    <property type="entry name" value="Serine_Prot_S9B/DPPIV"/>
</dbReference>
<feature type="signal peptide" evidence="1">
    <location>
        <begin position="1"/>
        <end position="21"/>
    </location>
</feature>
<dbReference type="GO" id="GO:0008236">
    <property type="term" value="F:serine-type peptidase activity"/>
    <property type="evidence" value="ECO:0007669"/>
    <property type="project" value="InterPro"/>
</dbReference>
<keyword evidence="1" id="KW-0732">Signal</keyword>
<sequence length="770" mass="85455">MNKFFVSLVMALACCAGAAHAAPSVADYQRSLGLREAWIGLTENVTWPAQWRDDGAFYYRKTVPGGFAFVVEDVASQRKQPAFDQQRLARALSAATGTAYPALRLPFVRFAYVAEGGKAQAAIVFELDELPWRCTLTTYVCARADSGPQPRPRGFGVVRDLSVPADATPRRSPDGRWEAYVDGNAVMLRAVADGRTLRLADDGRSDDFYDPETIAWSPDSQRLALYRVKPGFPRRVTRVEAAPPGGGQPIVRTQLYPKPGDAVDIERPVLFDLGALARGGAPRRVDIDDALFANPYQLSPIQWRRDSASFVFDYVQRGFQRMRAIAVDAATGKAHVAVGEDAKTFVYADRSYHHDVDGLGQEILWISERDGWRHLYLFDGASGRIKTQITKGEWIVRDVLRVDDAQRRIWFTASGMDAGKDPYYRQLFAVDFDGGHLTRLTQADADHDVAIADDGRHYVDVYSRPDMAPVMELHAIDGRLLQVVERGDIRKLQAAGWRAPQTFVAKGRDGKTDIWGMVVRPRDYDPHKKYPVIENIYAGPHDSFVPKTFWPFGYHSGGDKQIGMQAQADLGFIVVMIDGMGTANRSKAFHDVAWKNLGDSGFPDRIAWHKAMAAQDPSYDIGRVGIYGASAGGQSTLGALERHPDFYKVGVAYAGCYDNRMDKISWNEQWMGWPVDASYARASGVDNAAKLRGDLLLIVGEQDSNVDPASTGQVVDALIKANKDFDLLVVPGGEHTVGRSTGPIDYVQRRQYDFFVRHLLGEPTPAWNRL</sequence>
<evidence type="ECO:0000256" key="1">
    <source>
        <dbReference type="SAM" id="SignalP"/>
    </source>
</evidence>
<dbReference type="RefSeq" id="WP_029562151.1">
    <property type="nucleotide sequence ID" value="NZ_CP132343.1"/>
</dbReference>
<gene>
    <name evidence="4" type="ORF">XsacCFBP4641_03120</name>
</gene>
<evidence type="ECO:0000313" key="5">
    <source>
        <dbReference type="Proteomes" id="UP000247346"/>
    </source>
</evidence>
<feature type="domain" description="Dipeptidylpeptidase IV N-terminal" evidence="3">
    <location>
        <begin position="166"/>
        <end position="468"/>
    </location>
</feature>
<evidence type="ECO:0000313" key="4">
    <source>
        <dbReference type="EMBL" id="PPU84799.1"/>
    </source>
</evidence>
<reference evidence="4 5" key="1">
    <citation type="submission" date="2016-08" db="EMBL/GenBank/DDBJ databases">
        <authorList>
            <person name="Seilhamer J.J."/>
        </authorList>
    </citation>
    <scope>NUCLEOTIDE SEQUENCE [LARGE SCALE GENOMIC DNA]</scope>
    <source>
        <strain evidence="4 5">CFBP4641</strain>
    </source>
</reference>